<name>A0ABS5I2X4_9GAMM</name>
<dbReference type="EMBL" id="JAAIKR010000009">
    <property type="protein sequence ID" value="MBR9728378.1"/>
    <property type="molecule type" value="Genomic_DNA"/>
</dbReference>
<proteinExistence type="predicted"/>
<keyword evidence="2" id="KW-1185">Reference proteome</keyword>
<evidence type="ECO:0000313" key="2">
    <source>
        <dbReference type="Proteomes" id="UP000811844"/>
    </source>
</evidence>
<protein>
    <submittedName>
        <fullName evidence="1">Alpha/beta hydrolase</fullName>
    </submittedName>
</protein>
<accession>A0ABS5I2X4</accession>
<keyword evidence="1" id="KW-0378">Hydrolase</keyword>
<dbReference type="RefSeq" id="WP_153664813.1">
    <property type="nucleotide sequence ID" value="NZ_JAAIKR010000009.1"/>
</dbReference>
<organism evidence="1 2">
    <name type="scientific">Shewanella intestini</name>
    <dbReference type="NCBI Taxonomy" id="2017544"/>
    <lineage>
        <taxon>Bacteria</taxon>
        <taxon>Pseudomonadati</taxon>
        <taxon>Pseudomonadota</taxon>
        <taxon>Gammaproteobacteria</taxon>
        <taxon>Alteromonadales</taxon>
        <taxon>Shewanellaceae</taxon>
        <taxon>Shewanella</taxon>
    </lineage>
</organism>
<evidence type="ECO:0000313" key="1">
    <source>
        <dbReference type="EMBL" id="MBR9728378.1"/>
    </source>
</evidence>
<dbReference type="InterPro" id="IPR016035">
    <property type="entry name" value="Acyl_Trfase/lysoPLipase"/>
</dbReference>
<sequence length="351" mass="38999">MSALQILAGPTAYQQLEQHGFNADLFGQLFAASGGPKWLSLAGLDQYLFGTFFAKRQQPLYAIGSSSGAWRVACFAQQQPLQAYERLIEHYVNQRYDTRPSADAIARNVEQIIRQILGVNAGQDIIDNPVVRAHFVVCRARGLNKLHSKAGLALGLGATAISNLLSRKNVAWHFERNVMSNNDPQSPFMQLNDLPTCYGQLTQGNIIPSLVASGSIPLLIAPVCHIEGLKKGSYYDGGITDYHFDMPLPRQAGLSLYPHFYPYMSPGWFDKSLMRRNAKANYHNGVILAPSAEFIAKLPYGKIPDREDFSQLPTDERIRYWMDTVNASQALADELHQLLSSGDIMTKVQPL</sequence>
<reference evidence="1 2" key="1">
    <citation type="submission" date="2020-02" db="EMBL/GenBank/DDBJ databases">
        <title>Shewanella WXL01 sp. nov., a marine bacterium isolated from green algae in Luhuitou Fringing Reef (Northern South China Sea).</title>
        <authorList>
            <person name="Wang X."/>
        </authorList>
    </citation>
    <scope>NUCLEOTIDE SEQUENCE [LARGE SCALE GENOMIC DNA]</scope>
    <source>
        <strain evidence="1 2">MCCC 1A01895</strain>
    </source>
</reference>
<comment type="caution">
    <text evidence="1">The sequence shown here is derived from an EMBL/GenBank/DDBJ whole genome shotgun (WGS) entry which is preliminary data.</text>
</comment>
<dbReference type="SUPFAM" id="SSF52151">
    <property type="entry name" value="FabD/lysophospholipase-like"/>
    <property type="match status" value="1"/>
</dbReference>
<gene>
    <name evidence="1" type="ORF">G3R48_10380</name>
</gene>
<dbReference type="GO" id="GO:0016787">
    <property type="term" value="F:hydrolase activity"/>
    <property type="evidence" value="ECO:0007669"/>
    <property type="project" value="UniProtKB-KW"/>
</dbReference>
<dbReference type="Proteomes" id="UP000811844">
    <property type="component" value="Unassembled WGS sequence"/>
</dbReference>